<dbReference type="PANTHER" id="PTHR10775">
    <property type="entry name" value="OS08G0208400 PROTEIN"/>
    <property type="match status" value="1"/>
</dbReference>
<dbReference type="InterPro" id="IPR004242">
    <property type="entry name" value="Transposase_21"/>
</dbReference>
<dbReference type="EMBL" id="OIVN01001401">
    <property type="protein sequence ID" value="SPC93517.1"/>
    <property type="molecule type" value="Genomic_DNA"/>
</dbReference>
<sequence length="779" mass="89401">MMSNIICSTTEWMRSMTHGYIMGKIFIGTSSDDEEDDLDDGDEDLDDVVMPETHDDVQTLEMLYDIHRGQHCGDATVGGDDEWNTRDPEEPNVEAQKFFRLLKDAEQKLYPNCEGFSKLSFIVELYQLKCLNGWSDTSLDSLLKLLKNVLPKGNIVPESIYEARKVIRGLGLNYVKIDACINDCILYRNEYAKAKQCPVCGESRWKFGADDGNIEAMRWHKEKCVDDGVLRHPVNSIAWKTFDEKHRSFASDPRNVRLGLASDGFNPFGTMSIAHSTWPVVLVPYNLPPWMCMKQPYFIMSMLIPGPKSPGNDIDVYLQPLVEELKDLWEVGIETYDASLKHNFQLHAAVLWTINDFPAYAMMSGWSTKGALACPCCNKETCSKWLKYGHKHCYMGHRHFLPLGHPWRKNKSSFDNKKENRLAPKPLSGDHVLEQYDGFEQLPYWKTLVLRHNLDVMHVEKNICDSVVGTLLKLEEKTKDNLKARLDLQHMGIKKELHPCECGNKILLPPARYTLSMDEKRVICQFLKDVKVPDSYASNIARCVNVEECKISGLKSHDSHVLFQRLLPFALRGLLPKDVCDPLIELSLFFERLCSKVIKVDELEKMESQIAVTLCKLERIFPPAFFDVMVHLPIHLANEARMAGPVQYRWMYPIERYLRTLKGYVRNKAHPEGSIAEGYIAEECVIFCSRWAQPRSQWNLLAQPRDHVLILVNKDIVMVRVKDGGLLKCVSGGFVMGGNGYDWRKWLGLVQMVVYKGREDGNQCMAKEKKWSVEELWFV</sequence>
<gene>
    <name evidence="2" type="ORF">FSB_LOCUS21399</name>
</gene>
<feature type="domain" description="DUF4218" evidence="1">
    <location>
        <begin position="593"/>
        <end position="692"/>
    </location>
</feature>
<accession>A0A2N9FS25</accession>
<dbReference type="InterPro" id="IPR025452">
    <property type="entry name" value="DUF4218"/>
</dbReference>
<proteinExistence type="predicted"/>
<evidence type="ECO:0000259" key="1">
    <source>
        <dbReference type="Pfam" id="PF13960"/>
    </source>
</evidence>
<name>A0A2N9FS25_FAGSY</name>
<dbReference type="Pfam" id="PF02992">
    <property type="entry name" value="Transposase_21"/>
    <property type="match status" value="1"/>
</dbReference>
<dbReference type="AlphaFoldDB" id="A0A2N9FS25"/>
<dbReference type="Pfam" id="PF13960">
    <property type="entry name" value="DUF4218"/>
    <property type="match status" value="1"/>
</dbReference>
<dbReference type="PANTHER" id="PTHR10775:SF177">
    <property type="entry name" value="TNP2, PARTIAL"/>
    <property type="match status" value="1"/>
</dbReference>
<protein>
    <recommendedName>
        <fullName evidence="1">DUF4218 domain-containing protein</fullName>
    </recommendedName>
</protein>
<reference evidence="2" key="1">
    <citation type="submission" date="2018-02" db="EMBL/GenBank/DDBJ databases">
        <authorList>
            <person name="Cohen D.B."/>
            <person name="Kent A.D."/>
        </authorList>
    </citation>
    <scope>NUCLEOTIDE SEQUENCE</scope>
</reference>
<evidence type="ECO:0000313" key="2">
    <source>
        <dbReference type="EMBL" id="SPC93517.1"/>
    </source>
</evidence>
<organism evidence="2">
    <name type="scientific">Fagus sylvatica</name>
    <name type="common">Beechnut</name>
    <dbReference type="NCBI Taxonomy" id="28930"/>
    <lineage>
        <taxon>Eukaryota</taxon>
        <taxon>Viridiplantae</taxon>
        <taxon>Streptophyta</taxon>
        <taxon>Embryophyta</taxon>
        <taxon>Tracheophyta</taxon>
        <taxon>Spermatophyta</taxon>
        <taxon>Magnoliopsida</taxon>
        <taxon>eudicotyledons</taxon>
        <taxon>Gunneridae</taxon>
        <taxon>Pentapetalae</taxon>
        <taxon>rosids</taxon>
        <taxon>fabids</taxon>
        <taxon>Fagales</taxon>
        <taxon>Fagaceae</taxon>
        <taxon>Fagus</taxon>
    </lineage>
</organism>